<dbReference type="RefSeq" id="WP_103909176.1">
    <property type="nucleotide sequence ID" value="NZ_FNUZ01000001.1"/>
</dbReference>
<dbReference type="Proteomes" id="UP000236752">
    <property type="component" value="Unassembled WGS sequence"/>
</dbReference>
<dbReference type="EMBL" id="FNUZ01000001">
    <property type="protein sequence ID" value="SEF69068.1"/>
    <property type="molecule type" value="Genomic_DNA"/>
</dbReference>
<keyword evidence="1" id="KW-0732">Signal</keyword>
<name>A0A1H5U3S7_9RHOB</name>
<feature type="signal peptide" evidence="1">
    <location>
        <begin position="1"/>
        <end position="25"/>
    </location>
</feature>
<dbReference type="InterPro" id="IPR007433">
    <property type="entry name" value="DUF481"/>
</dbReference>
<feature type="chain" id="PRO_5009285698" evidence="1">
    <location>
        <begin position="26"/>
        <end position="280"/>
    </location>
</feature>
<keyword evidence="3" id="KW-1185">Reference proteome</keyword>
<proteinExistence type="predicted"/>
<evidence type="ECO:0000313" key="2">
    <source>
        <dbReference type="EMBL" id="SEF69068.1"/>
    </source>
</evidence>
<reference evidence="2 3" key="1">
    <citation type="submission" date="2016-10" db="EMBL/GenBank/DDBJ databases">
        <authorList>
            <person name="de Groot N.N."/>
        </authorList>
    </citation>
    <scope>NUCLEOTIDE SEQUENCE [LARGE SCALE GENOMIC DNA]</scope>
    <source>
        <strain evidence="2 3">DSM 26915</strain>
    </source>
</reference>
<dbReference type="InterPro" id="IPR023614">
    <property type="entry name" value="Porin_dom_sf"/>
</dbReference>
<gene>
    <name evidence="2" type="ORF">SAMN04488045_0830</name>
</gene>
<dbReference type="AlphaFoldDB" id="A0A1H5U3S7"/>
<organism evidence="2 3">
    <name type="scientific">Thalassococcus halodurans</name>
    <dbReference type="NCBI Taxonomy" id="373675"/>
    <lineage>
        <taxon>Bacteria</taxon>
        <taxon>Pseudomonadati</taxon>
        <taxon>Pseudomonadota</taxon>
        <taxon>Alphaproteobacteria</taxon>
        <taxon>Rhodobacterales</taxon>
        <taxon>Roseobacteraceae</taxon>
        <taxon>Thalassococcus</taxon>
    </lineage>
</organism>
<dbReference type="Pfam" id="PF04338">
    <property type="entry name" value="DUF481"/>
    <property type="match status" value="1"/>
</dbReference>
<accession>A0A1H5U3S7</accession>
<sequence length="280" mass="30415">MKNKATFTTSAIALIAAMSATAASAQTLIGRDTVAEDRNEDLIEAIEDDAERTLDRFGNEGRPQGFNGSFALRGIAESGNNESVNLGIGSDINYVWGQNGIELQLNYAYTDDDDSDPEESLYYGLEYTRDFNPVTFGFAKVQGSVDSATDAQFETDTFVSFGAGYRIFNEADRQWSVQAGPGYRFAELNDVTKGDVSEGAFGLSSDFAQKLTETVALTADTDVIWSESDTVVFNDLAISVAMTDALSLRTSLLTEYHTEPGTAKHTDNTFGVSLVYSFNQ</sequence>
<evidence type="ECO:0000256" key="1">
    <source>
        <dbReference type="SAM" id="SignalP"/>
    </source>
</evidence>
<protein>
    <submittedName>
        <fullName evidence="2">Putative salt-induced outer membrane protein</fullName>
    </submittedName>
</protein>
<dbReference type="OrthoDB" id="7631035at2"/>
<dbReference type="Gene3D" id="2.40.160.10">
    <property type="entry name" value="Porin"/>
    <property type="match status" value="1"/>
</dbReference>
<evidence type="ECO:0000313" key="3">
    <source>
        <dbReference type="Proteomes" id="UP000236752"/>
    </source>
</evidence>